<evidence type="ECO:0000256" key="2">
    <source>
        <dbReference type="SAM" id="Phobius"/>
    </source>
</evidence>
<keyword evidence="6" id="KW-1185">Reference proteome</keyword>
<evidence type="ECO:0000256" key="3">
    <source>
        <dbReference type="SAM" id="SignalP"/>
    </source>
</evidence>
<dbReference type="Pfam" id="PF04536">
    <property type="entry name" value="TPM_phosphatase"/>
    <property type="match status" value="1"/>
</dbReference>
<keyword evidence="3" id="KW-0732">Signal</keyword>
<accession>A0ABV8E202</accession>
<feature type="domain" description="TPM" evidence="4">
    <location>
        <begin position="36"/>
        <end position="152"/>
    </location>
</feature>
<gene>
    <name evidence="5" type="ORF">ACFO0B_29795</name>
</gene>
<feature type="signal peptide" evidence="3">
    <location>
        <begin position="1"/>
        <end position="26"/>
    </location>
</feature>
<dbReference type="Proteomes" id="UP001595696">
    <property type="component" value="Unassembled WGS sequence"/>
</dbReference>
<dbReference type="InterPro" id="IPR007621">
    <property type="entry name" value="TPM_dom"/>
</dbReference>
<feature type="region of interest" description="Disordered" evidence="1">
    <location>
        <begin position="627"/>
        <end position="647"/>
    </location>
</feature>
<name>A0ABV8E202_9NOCA</name>
<organism evidence="5 6">
    <name type="scientific">Nocardia jiangsuensis</name>
    <dbReference type="NCBI Taxonomy" id="1691563"/>
    <lineage>
        <taxon>Bacteria</taxon>
        <taxon>Bacillati</taxon>
        <taxon>Actinomycetota</taxon>
        <taxon>Actinomycetes</taxon>
        <taxon>Mycobacteriales</taxon>
        <taxon>Nocardiaceae</taxon>
        <taxon>Nocardia</taxon>
    </lineage>
</organism>
<keyword evidence="2" id="KW-0472">Membrane</keyword>
<comment type="caution">
    <text evidence="5">The sequence shown here is derived from an EMBL/GenBank/DDBJ whole genome shotgun (WGS) entry which is preliminary data.</text>
</comment>
<dbReference type="EMBL" id="JBHSAX010000033">
    <property type="protein sequence ID" value="MFC3966200.1"/>
    <property type="molecule type" value="Genomic_DNA"/>
</dbReference>
<proteinExistence type="predicted"/>
<dbReference type="Gene3D" id="3.10.310.50">
    <property type="match status" value="1"/>
</dbReference>
<sequence>MSVLKVRVVLLLAVLFALLPVAPAGAEPPERIGPHVLDRANALDTAGSDRVNAAVDNLYGNHQVRLWVVYVRDFDGMAPQSWAERTAALSGFGSRDLLLAVATEDRAYWFDGELPSGLSAGELDDVLAERVEPELRAARWAGAGVAAADGIDGALRGGGVSPVGLVIVVVLVVAAAAGLVVWSRVRRKRRRAAELAAARTLDPDNVAAFGALSLETLHARSREVLVELDDAIRTSGEELEIATGEFGATATTPFRAALDSARQAASRAFQIRQQLDDAVPETPDEQRTLLLELLGTVGGADRELDGRVEEFDAMRDLLLNGGARLDALTRDLVELTGAVPGAEAELARLAGTYPASTLISVQGNVAAARERITFGERAIDAGRAALARPVGEQGEAVAAIRTAEAALGQARTLLGAIATAAADIASARAGLSAALAELRADLETAAGLAAHGGPPLADARTAAQAALTGAEAAAESDPLGAFRAVVRADGELDRVIAAATEHRRAEEELRGRLEHALTAARGQIAAAGDFVGTRRGAVDAQARTRLSEAQRRLDEAQRLAAGDPAAALENARAAAELGGTALRAAQADVQRWEASRAPSGGSRAGAVLGGILVEGLLRGAAGGGGGYRPRSYGGSSGSRRIGRGGRF</sequence>
<feature type="transmembrane region" description="Helical" evidence="2">
    <location>
        <begin position="163"/>
        <end position="182"/>
    </location>
</feature>
<evidence type="ECO:0000256" key="1">
    <source>
        <dbReference type="SAM" id="MobiDB-lite"/>
    </source>
</evidence>
<feature type="compositionally biased region" description="Low complexity" evidence="1">
    <location>
        <begin position="628"/>
        <end position="639"/>
    </location>
</feature>
<feature type="chain" id="PRO_5047263889" evidence="3">
    <location>
        <begin position="27"/>
        <end position="647"/>
    </location>
</feature>
<keyword evidence="2" id="KW-1133">Transmembrane helix</keyword>
<dbReference type="RefSeq" id="WP_378616710.1">
    <property type="nucleotide sequence ID" value="NZ_JBHSAX010000033.1"/>
</dbReference>
<reference evidence="6" key="1">
    <citation type="journal article" date="2019" name="Int. J. Syst. Evol. Microbiol.">
        <title>The Global Catalogue of Microorganisms (GCM) 10K type strain sequencing project: providing services to taxonomists for standard genome sequencing and annotation.</title>
        <authorList>
            <consortium name="The Broad Institute Genomics Platform"/>
            <consortium name="The Broad Institute Genome Sequencing Center for Infectious Disease"/>
            <person name="Wu L."/>
            <person name="Ma J."/>
        </authorList>
    </citation>
    <scope>NUCLEOTIDE SEQUENCE [LARGE SCALE GENOMIC DNA]</scope>
    <source>
        <strain evidence="6">CGMCC 4.7330</strain>
    </source>
</reference>
<protein>
    <submittedName>
        <fullName evidence="5">TPM domain-containing protein</fullName>
    </submittedName>
</protein>
<evidence type="ECO:0000259" key="4">
    <source>
        <dbReference type="Pfam" id="PF04536"/>
    </source>
</evidence>
<evidence type="ECO:0000313" key="6">
    <source>
        <dbReference type="Proteomes" id="UP001595696"/>
    </source>
</evidence>
<keyword evidence="2" id="KW-0812">Transmembrane</keyword>
<evidence type="ECO:0000313" key="5">
    <source>
        <dbReference type="EMBL" id="MFC3966200.1"/>
    </source>
</evidence>